<name>S7NMR2_MYOBR</name>
<evidence type="ECO:0000313" key="2">
    <source>
        <dbReference type="EMBL" id="EPQ18854.1"/>
    </source>
</evidence>
<feature type="region of interest" description="Disordered" evidence="1">
    <location>
        <begin position="131"/>
        <end position="152"/>
    </location>
</feature>
<protein>
    <submittedName>
        <fullName evidence="2">Uncharacterized protein</fullName>
    </submittedName>
</protein>
<feature type="region of interest" description="Disordered" evidence="1">
    <location>
        <begin position="68"/>
        <end position="93"/>
    </location>
</feature>
<dbReference type="Proteomes" id="UP000052978">
    <property type="component" value="Unassembled WGS sequence"/>
</dbReference>
<proteinExistence type="predicted"/>
<accession>S7NMR2</accession>
<reference evidence="2 3" key="1">
    <citation type="journal article" date="2013" name="Nat. Commun.">
        <title>Genome analysis reveals insights into physiology and longevity of the Brandt's bat Myotis brandtii.</title>
        <authorList>
            <person name="Seim I."/>
            <person name="Fang X."/>
            <person name="Xiong Z."/>
            <person name="Lobanov A.V."/>
            <person name="Huang Z."/>
            <person name="Ma S."/>
            <person name="Feng Y."/>
            <person name="Turanov A.A."/>
            <person name="Zhu Y."/>
            <person name="Lenz T.L."/>
            <person name="Gerashchenko M.V."/>
            <person name="Fan D."/>
            <person name="Hee Yim S."/>
            <person name="Yao X."/>
            <person name="Jordan D."/>
            <person name="Xiong Y."/>
            <person name="Ma Y."/>
            <person name="Lyapunov A.N."/>
            <person name="Chen G."/>
            <person name="Kulakova O.I."/>
            <person name="Sun Y."/>
            <person name="Lee S.G."/>
            <person name="Bronson R.T."/>
            <person name="Moskalev A.A."/>
            <person name="Sunyaev S.R."/>
            <person name="Zhang G."/>
            <person name="Krogh A."/>
            <person name="Wang J."/>
            <person name="Gladyshev V.N."/>
        </authorList>
    </citation>
    <scope>NUCLEOTIDE SEQUENCE [LARGE SCALE GENOMIC DNA]</scope>
</reference>
<evidence type="ECO:0000313" key="3">
    <source>
        <dbReference type="Proteomes" id="UP000052978"/>
    </source>
</evidence>
<sequence>MEPTFLLSYVSKESCCEPAFYQPGRQKERSTPSRFISHHCTCFRGTGSNRGVWHDEGDSAVCTHGDIQKHDLRWGPPNGTGDPPRRPTGPVAENDMMHRGAIQAMQEEACLPVGHLLGSCGRMGRAAMGGPELCLGRRPQGQGAVQPRDPST</sequence>
<gene>
    <name evidence="2" type="ORF">D623_10004914</name>
</gene>
<evidence type="ECO:0000256" key="1">
    <source>
        <dbReference type="SAM" id="MobiDB-lite"/>
    </source>
</evidence>
<dbReference type="AlphaFoldDB" id="S7NMR2"/>
<keyword evidence="3" id="KW-1185">Reference proteome</keyword>
<dbReference type="EMBL" id="KE164581">
    <property type="protein sequence ID" value="EPQ18854.1"/>
    <property type="molecule type" value="Genomic_DNA"/>
</dbReference>
<organism evidence="2 3">
    <name type="scientific">Myotis brandtii</name>
    <name type="common">Brandt's bat</name>
    <dbReference type="NCBI Taxonomy" id="109478"/>
    <lineage>
        <taxon>Eukaryota</taxon>
        <taxon>Metazoa</taxon>
        <taxon>Chordata</taxon>
        <taxon>Craniata</taxon>
        <taxon>Vertebrata</taxon>
        <taxon>Euteleostomi</taxon>
        <taxon>Mammalia</taxon>
        <taxon>Eutheria</taxon>
        <taxon>Laurasiatheria</taxon>
        <taxon>Chiroptera</taxon>
        <taxon>Yangochiroptera</taxon>
        <taxon>Vespertilionidae</taxon>
        <taxon>Myotis</taxon>
    </lineage>
</organism>